<dbReference type="Gene3D" id="3.40.50.150">
    <property type="entry name" value="Vaccinia Virus protein VP39"/>
    <property type="match status" value="1"/>
</dbReference>
<dbReference type="AlphaFoldDB" id="A0A0D9VGV4"/>
<evidence type="ECO:0000256" key="2">
    <source>
        <dbReference type="ARBA" id="ARBA00007009"/>
    </source>
</evidence>
<dbReference type="SUPFAM" id="SSF53335">
    <property type="entry name" value="S-adenosyl-L-methionine-dependent methyltransferases"/>
    <property type="match status" value="1"/>
</dbReference>
<organism evidence="7 8">
    <name type="scientific">Leersia perrieri</name>
    <dbReference type="NCBI Taxonomy" id="77586"/>
    <lineage>
        <taxon>Eukaryota</taxon>
        <taxon>Viridiplantae</taxon>
        <taxon>Streptophyta</taxon>
        <taxon>Embryophyta</taxon>
        <taxon>Tracheophyta</taxon>
        <taxon>Spermatophyta</taxon>
        <taxon>Magnoliopsida</taxon>
        <taxon>Liliopsida</taxon>
        <taxon>Poales</taxon>
        <taxon>Poaceae</taxon>
        <taxon>BOP clade</taxon>
        <taxon>Oryzoideae</taxon>
        <taxon>Oryzeae</taxon>
        <taxon>Oryzinae</taxon>
        <taxon>Leersia</taxon>
    </lineage>
</organism>
<comment type="function">
    <text evidence="5">Synthesizes nicotianamine, a polyamine which serves as a sensor for the physiological iron status within the plant, and/or might be involved in the transport of iron.</text>
</comment>
<dbReference type="Gramene" id="LPERR02G15920.1">
    <property type="protein sequence ID" value="LPERR02G15920.1"/>
    <property type="gene ID" value="LPERR02G15920"/>
</dbReference>
<dbReference type="Pfam" id="PF03059">
    <property type="entry name" value="NAS"/>
    <property type="match status" value="1"/>
</dbReference>
<keyword evidence="5" id="KW-0949">S-adenosyl-L-methionine</keyword>
<evidence type="ECO:0000256" key="6">
    <source>
        <dbReference type="SAM" id="MobiDB-lite"/>
    </source>
</evidence>
<evidence type="ECO:0000256" key="1">
    <source>
        <dbReference type="ARBA" id="ARBA00002350"/>
    </source>
</evidence>
<proteinExistence type="inferred from homology"/>
<dbReference type="EnsemblPlants" id="LPERR02G15920.1">
    <property type="protein sequence ID" value="LPERR02G15920.1"/>
    <property type="gene ID" value="LPERR02G15920"/>
</dbReference>
<keyword evidence="8" id="KW-1185">Reference proteome</keyword>
<dbReference type="PANTHER" id="PTHR32266:SF15">
    <property type="entry name" value="NICOTIANAMINE SYNTHASE"/>
    <property type="match status" value="1"/>
</dbReference>
<dbReference type="HOGENOM" id="CLU_970984_0_0_1"/>
<dbReference type="EC" id="2.5.1.43" evidence="3 5"/>
<evidence type="ECO:0000313" key="8">
    <source>
        <dbReference type="Proteomes" id="UP000032180"/>
    </source>
</evidence>
<evidence type="ECO:0000256" key="3">
    <source>
        <dbReference type="ARBA" id="ARBA00012675"/>
    </source>
</evidence>
<dbReference type="GO" id="GO:0030418">
    <property type="term" value="P:nicotianamine biosynthetic process"/>
    <property type="evidence" value="ECO:0007669"/>
    <property type="project" value="UniProtKB-UniRule"/>
</dbReference>
<feature type="compositionally biased region" description="Basic residues" evidence="6">
    <location>
        <begin position="261"/>
        <end position="271"/>
    </location>
</feature>
<comment type="function">
    <text evidence="1">Synthesizes nicotianamine, a polyamine that is the first intermediate in the synthesis of the phytosiderophores of the mugineic acid type found in gramineae which serve as a sensor for the physiological iron status within the plant, and/or might be involved in the transport of iron.</text>
</comment>
<dbReference type="GO" id="GO:0030410">
    <property type="term" value="F:nicotianamine synthase activity"/>
    <property type="evidence" value="ECO:0007669"/>
    <property type="project" value="UniProtKB-UniRule"/>
</dbReference>
<dbReference type="InterPro" id="IPR004298">
    <property type="entry name" value="Nicotian_synth"/>
</dbReference>
<dbReference type="Proteomes" id="UP000032180">
    <property type="component" value="Chromosome 2"/>
</dbReference>
<accession>A0A0D9VGV4</accession>
<reference evidence="7" key="3">
    <citation type="submission" date="2015-04" db="UniProtKB">
        <authorList>
            <consortium name="EnsemblPlants"/>
        </authorList>
    </citation>
    <scope>IDENTIFICATION</scope>
</reference>
<dbReference type="InterPro" id="IPR029063">
    <property type="entry name" value="SAM-dependent_MTases_sf"/>
</dbReference>
<dbReference type="PANTHER" id="PTHR32266">
    <property type="entry name" value="NICOTIANAMINE SYNTHASE 3"/>
    <property type="match status" value="1"/>
</dbReference>
<keyword evidence="5" id="KW-0808">Transferase</keyword>
<sequence length="287" mass="31022">MEARSQEVAAIVRKITGLHAAIAKLTSQIISSPYRQWIRRLCSDAEARLEERYSDEVAAAPTARSTTSPASPTWHVRHVARCDVEHALLLARHHLASRSSCRARCRSCSPRARFDCYDRSAAATGRARRLARALGVGVSFRTAADVDARRDLAAYDVVFLAAENGEADVVVHLCRHMAPGAALVVEAEAVARAGFDVLDVCRHRDDGDGDAVVRSVVVVVVARKAADGAGRDGNTAAWHVSREAPACGCGDATTPSERRRGGGKGGRKRPVRSCRLDAINEARRRAW</sequence>
<evidence type="ECO:0000313" key="7">
    <source>
        <dbReference type="EnsemblPlants" id="LPERR02G15920.1"/>
    </source>
</evidence>
<name>A0A0D9VGV4_9ORYZ</name>
<protein>
    <recommendedName>
        <fullName evidence="3 5">Nicotianamine synthase</fullName>
        <ecNumber evidence="3 5">2.5.1.43</ecNumber>
    </recommendedName>
</protein>
<dbReference type="STRING" id="77586.A0A0D9VGV4"/>
<feature type="region of interest" description="Disordered" evidence="6">
    <location>
        <begin position="248"/>
        <end position="271"/>
    </location>
</feature>
<evidence type="ECO:0000256" key="4">
    <source>
        <dbReference type="ARBA" id="ARBA00049391"/>
    </source>
</evidence>
<reference evidence="7 8" key="1">
    <citation type="submission" date="2012-08" db="EMBL/GenBank/DDBJ databases">
        <title>Oryza genome evolution.</title>
        <authorList>
            <person name="Wing R.A."/>
        </authorList>
    </citation>
    <scope>NUCLEOTIDE SEQUENCE</scope>
</reference>
<evidence type="ECO:0000256" key="5">
    <source>
        <dbReference type="RuleBase" id="RU368095"/>
    </source>
</evidence>
<comment type="catalytic activity">
    <reaction evidence="4 5">
        <text>3 S-adenosyl-L-methionine = nicotianamine + 3 S-methyl-5'-thioadenosine + 3 H(+)</text>
        <dbReference type="Rhea" id="RHEA:16481"/>
        <dbReference type="ChEBI" id="CHEBI:15378"/>
        <dbReference type="ChEBI" id="CHEBI:17509"/>
        <dbReference type="ChEBI" id="CHEBI:58249"/>
        <dbReference type="ChEBI" id="CHEBI:59789"/>
        <dbReference type="EC" id="2.5.1.43"/>
    </reaction>
</comment>
<reference evidence="8" key="2">
    <citation type="submission" date="2013-12" db="EMBL/GenBank/DDBJ databases">
        <authorList>
            <person name="Yu Y."/>
            <person name="Lee S."/>
            <person name="de Baynast K."/>
            <person name="Wissotski M."/>
            <person name="Liu L."/>
            <person name="Talag J."/>
            <person name="Goicoechea J."/>
            <person name="Angelova A."/>
            <person name="Jetty R."/>
            <person name="Kudrna D."/>
            <person name="Golser W."/>
            <person name="Rivera L."/>
            <person name="Zhang J."/>
            <person name="Wing R."/>
        </authorList>
    </citation>
    <scope>NUCLEOTIDE SEQUENCE</scope>
</reference>
<comment type="similarity">
    <text evidence="2 5">Belongs to the nicotianamine synthase (NAS)-like family.</text>
</comment>